<dbReference type="AlphaFoldDB" id="A0A261XYY2"/>
<comment type="subcellular location">
    <subcellularLocation>
        <location evidence="2">Cytoplasm</location>
    </subcellularLocation>
</comment>
<evidence type="ECO:0000256" key="4">
    <source>
        <dbReference type="ARBA" id="ARBA00011381"/>
    </source>
</evidence>
<dbReference type="FunFam" id="1.10.560.10:FF:000017">
    <property type="entry name" value="T-complex protein 1 subunit eta"/>
    <property type="match status" value="1"/>
</dbReference>
<comment type="similarity">
    <text evidence="3 10">Belongs to the TCP-1 chaperonin family.</text>
</comment>
<comment type="caution">
    <text evidence="11">The sequence shown here is derived from an EMBL/GenBank/DDBJ whole genome shotgun (WGS) entry which is preliminary data.</text>
</comment>
<evidence type="ECO:0000313" key="11">
    <source>
        <dbReference type="EMBL" id="OZJ03576.1"/>
    </source>
</evidence>
<dbReference type="PROSITE" id="PS00750">
    <property type="entry name" value="TCP1_1"/>
    <property type="match status" value="1"/>
</dbReference>
<dbReference type="Gene3D" id="3.30.260.10">
    <property type="entry name" value="TCP-1-like chaperonin intermediate domain"/>
    <property type="match status" value="1"/>
</dbReference>
<keyword evidence="5" id="KW-0963">Cytoplasm</keyword>
<dbReference type="GO" id="GO:0016887">
    <property type="term" value="F:ATP hydrolysis activity"/>
    <property type="evidence" value="ECO:0007669"/>
    <property type="project" value="InterPro"/>
</dbReference>
<dbReference type="NCBIfam" id="TIGR02341">
    <property type="entry name" value="chap_CCT_beta"/>
    <property type="match status" value="1"/>
</dbReference>
<name>A0A261XYY2_9FUNG</name>
<dbReference type="PANTHER" id="PTHR11353">
    <property type="entry name" value="CHAPERONIN"/>
    <property type="match status" value="1"/>
</dbReference>
<evidence type="ECO:0000256" key="6">
    <source>
        <dbReference type="ARBA" id="ARBA00022741"/>
    </source>
</evidence>
<dbReference type="CDD" id="cd03336">
    <property type="entry name" value="TCP1_beta"/>
    <property type="match status" value="1"/>
</dbReference>
<evidence type="ECO:0000256" key="5">
    <source>
        <dbReference type="ARBA" id="ARBA00022490"/>
    </source>
</evidence>
<protein>
    <recommendedName>
        <fullName evidence="9">CCT-beta</fullName>
    </recommendedName>
</protein>
<dbReference type="NCBIfam" id="NF041083">
    <property type="entry name" value="thermosome_beta"/>
    <property type="match status" value="1"/>
</dbReference>
<keyword evidence="6 10" id="KW-0547">Nucleotide-binding</keyword>
<dbReference type="PRINTS" id="PR00304">
    <property type="entry name" value="TCOMPLEXTCP1"/>
</dbReference>
<evidence type="ECO:0000256" key="3">
    <source>
        <dbReference type="ARBA" id="ARBA00008020"/>
    </source>
</evidence>
<dbReference type="Gene3D" id="1.10.560.10">
    <property type="entry name" value="GroEL-like equatorial domain"/>
    <property type="match status" value="1"/>
</dbReference>
<dbReference type="GO" id="GO:0005524">
    <property type="term" value="F:ATP binding"/>
    <property type="evidence" value="ECO:0007669"/>
    <property type="project" value="UniProtKB-KW"/>
</dbReference>
<evidence type="ECO:0000256" key="1">
    <source>
        <dbReference type="ARBA" id="ARBA00002912"/>
    </source>
</evidence>
<dbReference type="FunFam" id="3.50.7.10:FF:000002">
    <property type="entry name" value="T-complex protein 1 subunit beta"/>
    <property type="match status" value="1"/>
</dbReference>
<dbReference type="InterPro" id="IPR027410">
    <property type="entry name" value="TCP-1-like_intermed_sf"/>
</dbReference>
<dbReference type="Gene3D" id="3.50.7.10">
    <property type="entry name" value="GroEL"/>
    <property type="match status" value="1"/>
</dbReference>
<evidence type="ECO:0000313" key="12">
    <source>
        <dbReference type="Proteomes" id="UP000242875"/>
    </source>
</evidence>
<dbReference type="InterPro" id="IPR027409">
    <property type="entry name" value="GroEL-like_apical_dom_sf"/>
</dbReference>
<dbReference type="InterPro" id="IPR012716">
    <property type="entry name" value="Chap_CCT_beta"/>
</dbReference>
<evidence type="ECO:0000256" key="8">
    <source>
        <dbReference type="ARBA" id="ARBA00023186"/>
    </source>
</evidence>
<evidence type="ECO:0000256" key="9">
    <source>
        <dbReference type="ARBA" id="ARBA00033237"/>
    </source>
</evidence>
<keyword evidence="7 10" id="KW-0067">ATP-binding</keyword>
<reference evidence="11 12" key="1">
    <citation type="journal article" date="2017" name="Mycologia">
        <title>Bifiguratus adelaidae, gen. et sp. nov., a new member of Mucoromycotina in endophytic and soil-dwelling habitats.</title>
        <authorList>
            <person name="Torres-Cruz T.J."/>
            <person name="Billingsley Tobias T.L."/>
            <person name="Almatruk M."/>
            <person name="Hesse C."/>
            <person name="Kuske C.R."/>
            <person name="Desiro A."/>
            <person name="Benucci G.M."/>
            <person name="Bonito G."/>
            <person name="Stajich J.E."/>
            <person name="Dunlap C."/>
            <person name="Arnold A.E."/>
            <person name="Porras-Alfaro A."/>
        </authorList>
    </citation>
    <scope>NUCLEOTIDE SEQUENCE [LARGE SCALE GENOMIC DNA]</scope>
    <source>
        <strain evidence="11 12">AZ0501</strain>
    </source>
</reference>
<dbReference type="InterPro" id="IPR002194">
    <property type="entry name" value="Chaperonin_TCP-1_CS"/>
</dbReference>
<keyword evidence="8 10" id="KW-0143">Chaperone</keyword>
<dbReference type="Pfam" id="PF00118">
    <property type="entry name" value="Cpn60_TCP1"/>
    <property type="match status" value="1"/>
</dbReference>
<dbReference type="EMBL" id="MVBO01000078">
    <property type="protein sequence ID" value="OZJ03576.1"/>
    <property type="molecule type" value="Genomic_DNA"/>
</dbReference>
<dbReference type="InterPro" id="IPR017998">
    <property type="entry name" value="Chaperone_TCP-1"/>
</dbReference>
<dbReference type="InterPro" id="IPR002423">
    <property type="entry name" value="Cpn60/GroEL/TCP-1"/>
</dbReference>
<dbReference type="GO" id="GO:0005832">
    <property type="term" value="C:chaperonin-containing T-complex"/>
    <property type="evidence" value="ECO:0007669"/>
    <property type="project" value="EnsemblFungi"/>
</dbReference>
<dbReference type="InterPro" id="IPR027413">
    <property type="entry name" value="GROEL-like_equatorial_sf"/>
</dbReference>
<evidence type="ECO:0000256" key="2">
    <source>
        <dbReference type="ARBA" id="ARBA00004496"/>
    </source>
</evidence>
<dbReference type="InterPro" id="IPR053374">
    <property type="entry name" value="TCP-1_chaperonin"/>
</dbReference>
<dbReference type="PROSITE" id="PS00751">
    <property type="entry name" value="TCP1_2"/>
    <property type="match status" value="1"/>
</dbReference>
<evidence type="ECO:0000256" key="10">
    <source>
        <dbReference type="RuleBase" id="RU004187"/>
    </source>
</evidence>
<comment type="function">
    <text evidence="1">Molecular chaperone; assists the folding of proteins upon ATP hydrolysis.</text>
</comment>
<dbReference type="SUPFAM" id="SSF48592">
    <property type="entry name" value="GroEL equatorial domain-like"/>
    <property type="match status" value="1"/>
</dbReference>
<dbReference type="SUPFAM" id="SSF54849">
    <property type="entry name" value="GroEL-intermediate domain like"/>
    <property type="match status" value="1"/>
</dbReference>
<evidence type="ECO:0000256" key="7">
    <source>
        <dbReference type="ARBA" id="ARBA00022840"/>
    </source>
</evidence>
<accession>A0A261XYY2</accession>
<keyword evidence="12" id="KW-1185">Reference proteome</keyword>
<dbReference type="Proteomes" id="UP000242875">
    <property type="component" value="Unassembled WGS sequence"/>
</dbReference>
<dbReference type="OrthoDB" id="10248520at2759"/>
<dbReference type="PROSITE" id="PS00995">
    <property type="entry name" value="TCP1_3"/>
    <property type="match status" value="1"/>
</dbReference>
<gene>
    <name evidence="11" type="ORF">BZG36_03040</name>
</gene>
<proteinExistence type="inferred from homology"/>
<sequence length="530" mass="57094">MSLVNSLAPVQIFGESATEERAENARLSSFIGAIAVGDLVKSTLGPKGMDKILQSAQNGEIMVTNDGATILKSIALDNAAAKVLVNISKVQDDEVGDGTTSVCVLAAELLREAERLVQQHIHPQTIIEGYRAASAVAYKALLASAKDNHADADLFRRDLLCIARTTLSSKVLSQDKEYFAKLAVDAVMRLKGSTNLENIQIIKKAGGRLTDSYLDEGFILDKKIGVNSPKRIENANILVANTPMDTDKIKVFGARVKVDATGKLAELERAERDKMKDKVAKIAAHGINCFVNRQLIYNWPEQLLGDAGIMSIEHADFDGVERLALVTGGEIASTFDHPELVKLGHCDLIEEIIIGEDKLIKFSGVAAGEACTIVLRGATNQLLDEAERSLHDALSVLSQTVKEPRTVLGGGCSEMLMARAVDELATRTAGKKAIAIESFAKALRQMPTILADNAGFDSSDLVAQLRAAHYEGHSTSGLDMYEGKVGDMTELGITESFKLKKGVLLSASEAAEMILRVDDIIRCAPRQRQG</sequence>
<dbReference type="GO" id="GO:0051082">
    <property type="term" value="F:unfolded protein binding"/>
    <property type="evidence" value="ECO:0007669"/>
    <property type="project" value="EnsemblFungi"/>
</dbReference>
<dbReference type="GO" id="GO:0140662">
    <property type="term" value="F:ATP-dependent protein folding chaperone"/>
    <property type="evidence" value="ECO:0007669"/>
    <property type="project" value="InterPro"/>
</dbReference>
<dbReference type="SUPFAM" id="SSF52029">
    <property type="entry name" value="GroEL apical domain-like"/>
    <property type="match status" value="1"/>
</dbReference>
<comment type="subunit">
    <text evidence="4">Component of the T-complex protein 1 (TCP1) complex.</text>
</comment>
<dbReference type="FunFam" id="3.30.260.10:FF:000025">
    <property type="entry name" value="Chaperonin containing TCP1 subunit 2"/>
    <property type="match status" value="1"/>
</dbReference>
<organism evidence="11 12">
    <name type="scientific">Bifiguratus adelaidae</name>
    <dbReference type="NCBI Taxonomy" id="1938954"/>
    <lineage>
        <taxon>Eukaryota</taxon>
        <taxon>Fungi</taxon>
        <taxon>Fungi incertae sedis</taxon>
        <taxon>Mucoromycota</taxon>
        <taxon>Mucoromycotina</taxon>
        <taxon>Endogonomycetes</taxon>
        <taxon>Endogonales</taxon>
        <taxon>Endogonales incertae sedis</taxon>
        <taxon>Bifiguratus</taxon>
    </lineage>
</organism>